<dbReference type="SUPFAM" id="SSF46565">
    <property type="entry name" value="Chaperone J-domain"/>
    <property type="match status" value="1"/>
</dbReference>
<proteinExistence type="predicted"/>
<feature type="signal peptide" evidence="3">
    <location>
        <begin position="1"/>
        <end position="23"/>
    </location>
</feature>
<dbReference type="SMART" id="SM00271">
    <property type="entry name" value="DnaJ"/>
    <property type="match status" value="1"/>
</dbReference>
<feature type="domain" description="J" evidence="4">
    <location>
        <begin position="26"/>
        <end position="91"/>
    </location>
</feature>
<dbReference type="InterPro" id="IPR002939">
    <property type="entry name" value="DnaJ_C"/>
</dbReference>
<reference evidence="5 6" key="1">
    <citation type="journal article" date="2018" name="Nat. Ecol. Evol.">
        <title>Genomic signatures of mitonuclear coevolution across populations of Tigriopus californicus.</title>
        <authorList>
            <person name="Barreto F.S."/>
            <person name="Watson E.T."/>
            <person name="Lima T.G."/>
            <person name="Willett C.S."/>
            <person name="Edmands S."/>
            <person name="Li W."/>
            <person name="Burton R.S."/>
        </authorList>
    </citation>
    <scope>NUCLEOTIDE SEQUENCE [LARGE SCALE GENOMIC DNA]</scope>
    <source>
        <strain evidence="5 6">San Diego</strain>
    </source>
</reference>
<dbReference type="InterPro" id="IPR051736">
    <property type="entry name" value="DnaJ-B11-like"/>
</dbReference>
<dbReference type="Gene3D" id="2.60.260.20">
    <property type="entry name" value="Urease metallochaperone UreE, N-terminal domain"/>
    <property type="match status" value="2"/>
</dbReference>
<evidence type="ECO:0000259" key="4">
    <source>
        <dbReference type="PROSITE" id="PS50076"/>
    </source>
</evidence>
<dbReference type="PROSITE" id="PS50076">
    <property type="entry name" value="DNAJ_2"/>
    <property type="match status" value="1"/>
</dbReference>
<evidence type="ECO:0000256" key="3">
    <source>
        <dbReference type="SAM" id="SignalP"/>
    </source>
</evidence>
<dbReference type="InterPro" id="IPR036869">
    <property type="entry name" value="J_dom_sf"/>
</dbReference>
<dbReference type="PRINTS" id="PR00625">
    <property type="entry name" value="JDOMAIN"/>
</dbReference>
<dbReference type="OrthoDB" id="550424at2759"/>
<gene>
    <name evidence="5" type="ORF">TCAL_02170</name>
</gene>
<dbReference type="SUPFAM" id="SSF49493">
    <property type="entry name" value="HSP40/DnaJ peptide-binding domain"/>
    <property type="match status" value="2"/>
</dbReference>
<dbReference type="EMBL" id="VCGU01000459">
    <property type="protein sequence ID" value="TRY62127.1"/>
    <property type="molecule type" value="Genomic_DNA"/>
</dbReference>
<keyword evidence="2" id="KW-0325">Glycoprotein</keyword>
<dbReference type="Pfam" id="PF01556">
    <property type="entry name" value="DnaJ_C"/>
    <property type="match status" value="1"/>
</dbReference>
<dbReference type="AlphaFoldDB" id="A0A553N9M8"/>
<dbReference type="Pfam" id="PF00226">
    <property type="entry name" value="DnaJ"/>
    <property type="match status" value="1"/>
</dbReference>
<dbReference type="CDD" id="cd10747">
    <property type="entry name" value="DnaJ_C"/>
    <property type="match status" value="1"/>
</dbReference>
<dbReference type="PANTHER" id="PTHR44298">
    <property type="entry name" value="DNAJ HOMOLOG SUBFAMILY B MEMBER 11"/>
    <property type="match status" value="1"/>
</dbReference>
<keyword evidence="6" id="KW-1185">Reference proteome</keyword>
<dbReference type="OMA" id="FAGRDFY"/>
<protein>
    <recommendedName>
        <fullName evidence="4">J domain-containing protein</fullName>
    </recommendedName>
</protein>
<dbReference type="GO" id="GO:0006457">
    <property type="term" value="P:protein folding"/>
    <property type="evidence" value="ECO:0007669"/>
    <property type="project" value="InterPro"/>
</dbReference>
<name>A0A553N9M8_TIGCA</name>
<dbReference type="PROSITE" id="PS00636">
    <property type="entry name" value="DNAJ_1"/>
    <property type="match status" value="1"/>
</dbReference>
<dbReference type="STRING" id="6832.A0A553N9M8"/>
<dbReference type="Gene3D" id="1.10.287.110">
    <property type="entry name" value="DnaJ domain"/>
    <property type="match status" value="1"/>
</dbReference>
<comment type="caution">
    <text evidence="5">The sequence shown here is derived from an EMBL/GenBank/DDBJ whole genome shotgun (WGS) entry which is preliminary data.</text>
</comment>
<sequence length="363" mass="40576">MQSSSTVGILMILLSAFTLETWAGRDFYKILGVSRSANTNQIKKAYRKLAKEMHPDRNPDKEDANEKFQDLGAAYEALSDADKRKLYDKCGEECLNKEGGGGGGGDPFSSFFGGDFGFNFFGDGPGGGEREAPRGANIVMDLYVSLEELYVGNFVELTHNKPVMKPAKGTRRCNCRQEMVTRQLGPGRFQMTQQQVCDECPNVKFVTEEHLLEVEVEQGMTDGMETKFVAEGEPHVDGEPGDLILKIRTEPHPRFERRGDDLYLNVTISLVDALSGFELDIEHLDGHQVHVTRDKITWPGARIRKKGEGMPNFENNNLFGTLYITFDVQFPKGELTPDEKEEMAKILKQDPVNKIYNGLGGFS</sequence>
<organism evidence="5 6">
    <name type="scientific">Tigriopus californicus</name>
    <name type="common">Marine copepod</name>
    <dbReference type="NCBI Taxonomy" id="6832"/>
    <lineage>
        <taxon>Eukaryota</taxon>
        <taxon>Metazoa</taxon>
        <taxon>Ecdysozoa</taxon>
        <taxon>Arthropoda</taxon>
        <taxon>Crustacea</taxon>
        <taxon>Multicrustacea</taxon>
        <taxon>Hexanauplia</taxon>
        <taxon>Copepoda</taxon>
        <taxon>Harpacticoida</taxon>
        <taxon>Harpacticidae</taxon>
        <taxon>Tigriopus</taxon>
    </lineage>
</organism>
<evidence type="ECO:0000313" key="5">
    <source>
        <dbReference type="EMBL" id="TRY62127.1"/>
    </source>
</evidence>
<dbReference type="GO" id="GO:0005783">
    <property type="term" value="C:endoplasmic reticulum"/>
    <property type="evidence" value="ECO:0007669"/>
    <property type="project" value="TreeGrafter"/>
</dbReference>
<dbReference type="CDD" id="cd06257">
    <property type="entry name" value="DnaJ"/>
    <property type="match status" value="1"/>
</dbReference>
<keyword evidence="1 3" id="KW-0732">Signal</keyword>
<dbReference type="InterPro" id="IPR001623">
    <property type="entry name" value="DnaJ_domain"/>
</dbReference>
<dbReference type="Proteomes" id="UP000318571">
    <property type="component" value="Chromosome 8"/>
</dbReference>
<evidence type="ECO:0000313" key="6">
    <source>
        <dbReference type="Proteomes" id="UP000318571"/>
    </source>
</evidence>
<feature type="chain" id="PRO_5022197520" description="J domain-containing protein" evidence="3">
    <location>
        <begin position="24"/>
        <end position="363"/>
    </location>
</feature>
<accession>A0A553N9M8</accession>
<dbReference type="InterPro" id="IPR018253">
    <property type="entry name" value="DnaJ_domain_CS"/>
</dbReference>
<evidence type="ECO:0000256" key="2">
    <source>
        <dbReference type="ARBA" id="ARBA00023180"/>
    </source>
</evidence>
<evidence type="ECO:0000256" key="1">
    <source>
        <dbReference type="ARBA" id="ARBA00022729"/>
    </source>
</evidence>
<dbReference type="FunFam" id="1.10.287.110:FF:000040">
    <property type="entry name" value="dnaJ homolog subfamily B member 11"/>
    <property type="match status" value="1"/>
</dbReference>
<dbReference type="PANTHER" id="PTHR44298:SF1">
    <property type="entry name" value="DNAJ HOMOLOG SUBFAMILY B MEMBER 11"/>
    <property type="match status" value="1"/>
</dbReference>
<dbReference type="GO" id="GO:0051082">
    <property type="term" value="F:unfolded protein binding"/>
    <property type="evidence" value="ECO:0007669"/>
    <property type="project" value="InterPro"/>
</dbReference>
<dbReference type="GO" id="GO:0051787">
    <property type="term" value="F:misfolded protein binding"/>
    <property type="evidence" value="ECO:0007669"/>
    <property type="project" value="TreeGrafter"/>
</dbReference>
<dbReference type="InterPro" id="IPR008971">
    <property type="entry name" value="HSP40/DnaJ_pept-bd"/>
</dbReference>
<dbReference type="FunFam" id="2.60.260.20:FF:000013">
    <property type="entry name" value="DnaJ subfamily B member 11"/>
    <property type="match status" value="1"/>
</dbReference>